<dbReference type="RefSeq" id="WP_014649868.1">
    <property type="nucleotide sequence ID" value="NC_017672.3"/>
</dbReference>
<evidence type="ECO:0000313" key="2">
    <source>
        <dbReference type="Proteomes" id="UP000007392"/>
    </source>
</evidence>
<accession>I0BDZ5</accession>
<dbReference type="AlphaFoldDB" id="I0BDZ5"/>
<reference evidence="1 2" key="1">
    <citation type="submission" date="2013-06" db="EMBL/GenBank/DDBJ databases">
        <title>Complete genome sequence of Paenibacillus mucilaginosus K02.</title>
        <authorList>
            <person name="Xiao B."/>
            <person name="Sun L."/>
            <person name="Xiao L."/>
            <person name="Lian B."/>
        </authorList>
    </citation>
    <scope>NUCLEOTIDE SEQUENCE [LARGE SCALE GENOMIC DNA]</scope>
    <source>
        <strain evidence="1 2">K02</strain>
    </source>
</reference>
<protein>
    <submittedName>
        <fullName evidence="1">Uncharacterized protein</fullName>
    </submittedName>
</protein>
<dbReference type="EMBL" id="CP003422">
    <property type="protein sequence ID" value="AFH60592.1"/>
    <property type="molecule type" value="Genomic_DNA"/>
</dbReference>
<name>I0BDZ5_9BACL</name>
<organism evidence="1 2">
    <name type="scientific">Paenibacillus mucilaginosus K02</name>
    <dbReference type="NCBI Taxonomy" id="997761"/>
    <lineage>
        <taxon>Bacteria</taxon>
        <taxon>Bacillati</taxon>
        <taxon>Bacillota</taxon>
        <taxon>Bacilli</taxon>
        <taxon>Bacillales</taxon>
        <taxon>Paenibacillaceae</taxon>
        <taxon>Paenibacillus</taxon>
    </lineage>
</organism>
<sequence>MSFDDILNQYKTENKEIMSAYSVVMNACLLLYPATQYDRSERLLKIREALQDVNMKIESGVTPSNVLREFLKVVSSQIQDGKADELEELVGRV</sequence>
<proteinExistence type="predicted"/>
<dbReference type="KEGG" id="pmw:B2K_07630"/>
<dbReference type="Proteomes" id="UP000007392">
    <property type="component" value="Chromosome"/>
</dbReference>
<evidence type="ECO:0000313" key="1">
    <source>
        <dbReference type="EMBL" id="AFH60592.1"/>
    </source>
</evidence>
<gene>
    <name evidence="1" type="ORF">B2K_07630</name>
</gene>
<dbReference type="HOGENOM" id="CLU_2396834_0_0_9"/>